<dbReference type="PROSITE" id="PS50893">
    <property type="entry name" value="ABC_TRANSPORTER_2"/>
    <property type="match status" value="1"/>
</dbReference>
<gene>
    <name evidence="7" type="ORF">RSO01_31610</name>
</gene>
<evidence type="ECO:0000313" key="7">
    <source>
        <dbReference type="EMBL" id="GEP55995.1"/>
    </source>
</evidence>
<dbReference type="InterPro" id="IPR050319">
    <property type="entry name" value="ABC_transp_ATP-bind"/>
</dbReference>
<evidence type="ECO:0000256" key="3">
    <source>
        <dbReference type="ARBA" id="ARBA00022741"/>
    </source>
</evidence>
<dbReference type="Pfam" id="PF00005">
    <property type="entry name" value="ABC_tran"/>
    <property type="match status" value="1"/>
</dbReference>
<evidence type="ECO:0000256" key="5">
    <source>
        <dbReference type="SAM" id="MobiDB-lite"/>
    </source>
</evidence>
<evidence type="ECO:0000256" key="1">
    <source>
        <dbReference type="ARBA" id="ARBA00005417"/>
    </source>
</evidence>
<reference evidence="7 8" key="1">
    <citation type="submission" date="2019-07" db="EMBL/GenBank/DDBJ databases">
        <title>Whole genome shotgun sequence of Reyranella soli NBRC 108950.</title>
        <authorList>
            <person name="Hosoyama A."/>
            <person name="Uohara A."/>
            <person name="Ohji S."/>
            <person name="Ichikawa N."/>
        </authorList>
    </citation>
    <scope>NUCLEOTIDE SEQUENCE [LARGE SCALE GENOMIC DNA]</scope>
    <source>
        <strain evidence="7 8">NBRC 108950</strain>
    </source>
</reference>
<dbReference type="CDD" id="cd03257">
    <property type="entry name" value="ABC_NikE_OppD_transporters"/>
    <property type="match status" value="1"/>
</dbReference>
<comment type="similarity">
    <text evidence="1">Belongs to the ABC transporter superfamily.</text>
</comment>
<dbReference type="PANTHER" id="PTHR43776">
    <property type="entry name" value="TRANSPORT ATP-BINDING PROTEIN"/>
    <property type="match status" value="1"/>
</dbReference>
<feature type="region of interest" description="Disordered" evidence="5">
    <location>
        <begin position="270"/>
        <end position="296"/>
    </location>
</feature>
<dbReference type="GO" id="GO:0016887">
    <property type="term" value="F:ATP hydrolysis activity"/>
    <property type="evidence" value="ECO:0007669"/>
    <property type="project" value="InterPro"/>
</dbReference>
<protein>
    <submittedName>
        <fullName evidence="7">ABC transporter ATP-binding protein</fullName>
    </submittedName>
</protein>
<dbReference type="RefSeq" id="WP_147150079.1">
    <property type="nucleotide sequence ID" value="NZ_BKAJ01000051.1"/>
</dbReference>
<comment type="caution">
    <text evidence="7">The sequence shown here is derived from an EMBL/GenBank/DDBJ whole genome shotgun (WGS) entry which is preliminary data.</text>
</comment>
<proteinExistence type="inferred from homology"/>
<feature type="domain" description="ABC transporter" evidence="6">
    <location>
        <begin position="8"/>
        <end position="260"/>
    </location>
</feature>
<evidence type="ECO:0000256" key="2">
    <source>
        <dbReference type="ARBA" id="ARBA00022448"/>
    </source>
</evidence>
<dbReference type="SUPFAM" id="SSF52540">
    <property type="entry name" value="P-loop containing nucleoside triphosphate hydrolases"/>
    <property type="match status" value="1"/>
</dbReference>
<evidence type="ECO:0000313" key="8">
    <source>
        <dbReference type="Proteomes" id="UP000321058"/>
    </source>
</evidence>
<dbReference type="InterPro" id="IPR017871">
    <property type="entry name" value="ABC_transporter-like_CS"/>
</dbReference>
<dbReference type="InterPro" id="IPR003439">
    <property type="entry name" value="ABC_transporter-like_ATP-bd"/>
</dbReference>
<dbReference type="GO" id="GO:0005524">
    <property type="term" value="F:ATP binding"/>
    <property type="evidence" value="ECO:0007669"/>
    <property type="project" value="UniProtKB-KW"/>
</dbReference>
<dbReference type="SMART" id="SM00382">
    <property type="entry name" value="AAA"/>
    <property type="match status" value="1"/>
</dbReference>
<dbReference type="InterPro" id="IPR003593">
    <property type="entry name" value="AAA+_ATPase"/>
</dbReference>
<evidence type="ECO:0000256" key="4">
    <source>
        <dbReference type="ARBA" id="ARBA00022840"/>
    </source>
</evidence>
<sequence length="296" mass="31800">MAKTEGFFELQDIRKEYALRRGLLQRLRGGAPRVAAVDGVSLSIERGAIFGLVGESGCGKSTLAQIIVRLIEPTAGKVVYRGADVARLKAEEQRTFRHAVQMVFQDTGSSLNPRKRIRRVLAEALAARSVTGAAAEGEIASLMHQVGLDAMLLRRFPHELSGGQRQRVGIARALAMKPEVLVADEPVSALDVSLQGQIINLLSDLNRELGLTIILISHDLAVVARVCTQIAVMNAGKIVERGAPRQVLFHPTDPYTRMLIASVPRGLAGRSRRQGLGPAAVDGAAAPEDERQAAAD</sequence>
<organism evidence="7 8">
    <name type="scientific">Reyranella soli</name>
    <dbReference type="NCBI Taxonomy" id="1230389"/>
    <lineage>
        <taxon>Bacteria</taxon>
        <taxon>Pseudomonadati</taxon>
        <taxon>Pseudomonadota</taxon>
        <taxon>Alphaproteobacteria</taxon>
        <taxon>Hyphomicrobiales</taxon>
        <taxon>Reyranellaceae</taxon>
        <taxon>Reyranella</taxon>
    </lineage>
</organism>
<dbReference type="Gene3D" id="3.40.50.300">
    <property type="entry name" value="P-loop containing nucleotide triphosphate hydrolases"/>
    <property type="match status" value="1"/>
</dbReference>
<dbReference type="EMBL" id="BKAJ01000051">
    <property type="protein sequence ID" value="GEP55995.1"/>
    <property type="molecule type" value="Genomic_DNA"/>
</dbReference>
<accession>A0A512NAI8</accession>
<dbReference type="PROSITE" id="PS00211">
    <property type="entry name" value="ABC_TRANSPORTER_1"/>
    <property type="match status" value="1"/>
</dbReference>
<keyword evidence="4 7" id="KW-0067">ATP-binding</keyword>
<name>A0A512NAI8_9HYPH</name>
<dbReference type="GO" id="GO:0055085">
    <property type="term" value="P:transmembrane transport"/>
    <property type="evidence" value="ECO:0007669"/>
    <property type="project" value="UniProtKB-ARBA"/>
</dbReference>
<keyword evidence="3" id="KW-0547">Nucleotide-binding</keyword>
<dbReference type="OrthoDB" id="9815712at2"/>
<dbReference type="PANTHER" id="PTHR43776:SF7">
    <property type="entry name" value="D,D-DIPEPTIDE TRANSPORT ATP-BINDING PROTEIN DDPF-RELATED"/>
    <property type="match status" value="1"/>
</dbReference>
<evidence type="ECO:0000259" key="6">
    <source>
        <dbReference type="PROSITE" id="PS50893"/>
    </source>
</evidence>
<keyword evidence="2" id="KW-0813">Transport</keyword>
<keyword evidence="8" id="KW-1185">Reference proteome</keyword>
<dbReference type="Proteomes" id="UP000321058">
    <property type="component" value="Unassembled WGS sequence"/>
</dbReference>
<dbReference type="InterPro" id="IPR027417">
    <property type="entry name" value="P-loop_NTPase"/>
</dbReference>
<dbReference type="AlphaFoldDB" id="A0A512NAI8"/>